<dbReference type="InterPro" id="IPR000210">
    <property type="entry name" value="BTB/POZ_dom"/>
</dbReference>
<dbReference type="SMART" id="SM00612">
    <property type="entry name" value="Kelch"/>
    <property type="match status" value="3"/>
</dbReference>
<dbReference type="PANTHER" id="PTHR24412">
    <property type="entry name" value="KELCH PROTEIN"/>
    <property type="match status" value="1"/>
</dbReference>
<sequence>MAAPRSLASFDFCHNPHAGSLLQGLQELRSDNQLVDVTLCVSGKEIPCHRNVLAACSEYFRAMFCNGHRESQEHKVTIHEVNSDVMQLLVDYAYTSKVTITKDKAAELLEGANFFQIQPVRDVCVSFLFSNLSAENCLQMMQLGNMLSSQDLEDKARVYAMKEFVEASKTPAFLSLTKDQLVALISSDELKAREEVVYTAVMAWINHDTRKRKKEMRELMELVRFPFMDKLYFLENVETNDAIRKSCQDLVMEAHKFHLYPGEVQSPRTVPRSASGWTEMVLHIGGIIKKGSGEDNPTVYKHNVSTRYRLLAFINKDVVPVFAVASLGTDGVIFSSGKNVLMFQQEARLILTGCSRLDDMMTERHDHKLAVTRGKVYAIGGRNDDVSALASVEVYDLREKFWKDGVALPQARYNHAVAVLDGNIYVIGGYDAERKLTSTVFRFKPGDSEWHQQKDMPVRGACISAATLNGNIYVAGLRSKVLCFKPSECGGAWSIAANTGVGKFCGMTVFEGKIRIYGGYNKGKGSRDIMCLDPETRTLTRVGYMNGSLFSHACVTVLNYSRYETISLP</sequence>
<dbReference type="SUPFAM" id="SSF117281">
    <property type="entry name" value="Kelch motif"/>
    <property type="match status" value="1"/>
</dbReference>
<dbReference type="Pfam" id="PF01344">
    <property type="entry name" value="Kelch_1"/>
    <property type="match status" value="3"/>
</dbReference>
<evidence type="ECO:0000256" key="2">
    <source>
        <dbReference type="ARBA" id="ARBA00022737"/>
    </source>
</evidence>
<dbReference type="PIRSF" id="PIRSF037037">
    <property type="entry name" value="Kelch-like_protein_gigaxonin"/>
    <property type="match status" value="1"/>
</dbReference>
<dbReference type="InterPro" id="IPR011333">
    <property type="entry name" value="SKP1/BTB/POZ_sf"/>
</dbReference>
<dbReference type="InterPro" id="IPR017096">
    <property type="entry name" value="BTB-kelch_protein"/>
</dbReference>
<dbReference type="PROSITE" id="PS50097">
    <property type="entry name" value="BTB"/>
    <property type="match status" value="1"/>
</dbReference>
<evidence type="ECO:0000313" key="4">
    <source>
        <dbReference type="EMBL" id="EEN63793.1"/>
    </source>
</evidence>
<evidence type="ECO:0000256" key="1">
    <source>
        <dbReference type="ARBA" id="ARBA00022441"/>
    </source>
</evidence>
<dbReference type="SMART" id="SM00225">
    <property type="entry name" value="BTB"/>
    <property type="match status" value="1"/>
</dbReference>
<dbReference type="AlphaFoldDB" id="C3Y7G5"/>
<dbReference type="Gene3D" id="2.120.10.80">
    <property type="entry name" value="Kelch-type beta propeller"/>
    <property type="match status" value="1"/>
</dbReference>
<dbReference type="SMART" id="SM00875">
    <property type="entry name" value="BACK"/>
    <property type="match status" value="1"/>
</dbReference>
<proteinExistence type="predicted"/>
<dbReference type="InterPro" id="IPR011705">
    <property type="entry name" value="BACK"/>
</dbReference>
<organism>
    <name type="scientific">Branchiostoma floridae</name>
    <name type="common">Florida lancelet</name>
    <name type="synonym">Amphioxus</name>
    <dbReference type="NCBI Taxonomy" id="7739"/>
    <lineage>
        <taxon>Eukaryota</taxon>
        <taxon>Metazoa</taxon>
        <taxon>Chordata</taxon>
        <taxon>Cephalochordata</taxon>
        <taxon>Leptocardii</taxon>
        <taxon>Amphioxiformes</taxon>
        <taxon>Branchiostomatidae</taxon>
        <taxon>Branchiostoma</taxon>
    </lineage>
</organism>
<accession>C3Y7G5</accession>
<dbReference type="SUPFAM" id="SSF54695">
    <property type="entry name" value="POZ domain"/>
    <property type="match status" value="1"/>
</dbReference>
<evidence type="ECO:0000259" key="3">
    <source>
        <dbReference type="PROSITE" id="PS50097"/>
    </source>
</evidence>
<dbReference type="InterPro" id="IPR006652">
    <property type="entry name" value="Kelch_1"/>
</dbReference>
<dbReference type="InParanoid" id="C3Y7G5"/>
<dbReference type="eggNOG" id="KOG4441">
    <property type="taxonomic scope" value="Eukaryota"/>
</dbReference>
<dbReference type="STRING" id="7739.C3Y7G5"/>
<name>C3Y7G5_BRAFL</name>
<dbReference type="Pfam" id="PF00651">
    <property type="entry name" value="BTB"/>
    <property type="match status" value="1"/>
</dbReference>
<dbReference type="Gene3D" id="1.25.40.420">
    <property type="match status" value="1"/>
</dbReference>
<dbReference type="Gene3D" id="3.30.710.10">
    <property type="entry name" value="Potassium Channel Kv1.1, Chain A"/>
    <property type="match status" value="1"/>
</dbReference>
<dbReference type="InterPro" id="IPR015915">
    <property type="entry name" value="Kelch-typ_b-propeller"/>
</dbReference>
<protein>
    <recommendedName>
        <fullName evidence="3">BTB domain-containing protein</fullName>
    </recommendedName>
</protein>
<keyword evidence="2" id="KW-0677">Repeat</keyword>
<dbReference type="FunFam" id="1.25.40.420:FF:000001">
    <property type="entry name" value="Kelch-like family member 12"/>
    <property type="match status" value="1"/>
</dbReference>
<keyword evidence="1" id="KW-0880">Kelch repeat</keyword>
<feature type="domain" description="BTB" evidence="3">
    <location>
        <begin position="35"/>
        <end position="102"/>
    </location>
</feature>
<dbReference type="Pfam" id="PF07707">
    <property type="entry name" value="BACK"/>
    <property type="match status" value="1"/>
</dbReference>
<dbReference type="PANTHER" id="PTHR24412:SF272">
    <property type="entry name" value="KELCH-LIKE PROTEIN DIABLO"/>
    <property type="match status" value="1"/>
</dbReference>
<dbReference type="EMBL" id="GG666489">
    <property type="protein sequence ID" value="EEN63793.1"/>
    <property type="molecule type" value="Genomic_DNA"/>
</dbReference>
<gene>
    <name evidence="4" type="ORF">BRAFLDRAFT_64157</name>
</gene>
<reference evidence="4" key="1">
    <citation type="journal article" date="2008" name="Nature">
        <title>The amphioxus genome and the evolution of the chordate karyotype.</title>
        <authorList>
            <consortium name="US DOE Joint Genome Institute (JGI-PGF)"/>
            <person name="Putnam N.H."/>
            <person name="Butts T."/>
            <person name="Ferrier D.E.K."/>
            <person name="Furlong R.F."/>
            <person name="Hellsten U."/>
            <person name="Kawashima T."/>
            <person name="Robinson-Rechavi M."/>
            <person name="Shoguchi E."/>
            <person name="Terry A."/>
            <person name="Yu J.-K."/>
            <person name="Benito-Gutierrez E.L."/>
            <person name="Dubchak I."/>
            <person name="Garcia-Fernandez J."/>
            <person name="Gibson-Brown J.J."/>
            <person name="Grigoriev I.V."/>
            <person name="Horton A.C."/>
            <person name="de Jong P.J."/>
            <person name="Jurka J."/>
            <person name="Kapitonov V.V."/>
            <person name="Kohara Y."/>
            <person name="Kuroki Y."/>
            <person name="Lindquist E."/>
            <person name="Lucas S."/>
            <person name="Osoegawa K."/>
            <person name="Pennacchio L.A."/>
            <person name="Salamov A.A."/>
            <person name="Satou Y."/>
            <person name="Sauka-Spengler T."/>
            <person name="Schmutz J."/>
            <person name="Shin-I T."/>
            <person name="Toyoda A."/>
            <person name="Bronner-Fraser M."/>
            <person name="Fujiyama A."/>
            <person name="Holland L.Z."/>
            <person name="Holland P.W.H."/>
            <person name="Satoh N."/>
            <person name="Rokhsar D.S."/>
        </authorList>
    </citation>
    <scope>NUCLEOTIDE SEQUENCE [LARGE SCALE GENOMIC DNA]</scope>
    <source>
        <strain evidence="4">S238N-H82</strain>
        <tissue evidence="4">Testes</tissue>
    </source>
</reference>